<comment type="caution">
    <text evidence="1">The sequence shown here is derived from an EMBL/GenBank/DDBJ whole genome shotgun (WGS) entry which is preliminary data.</text>
</comment>
<gene>
    <name evidence="1" type="ORF">BJ875DRAFT_485935</name>
</gene>
<keyword evidence="2" id="KW-1185">Reference proteome</keyword>
<evidence type="ECO:0000313" key="2">
    <source>
        <dbReference type="Proteomes" id="UP000824998"/>
    </source>
</evidence>
<sequence length="488" mass="56326">MAWVEGLMKAISKTSSANNKENPPHDKIIMATKYWAGRQNSDFDVRHHARFMRPTCLKLPQPQNHSATNEKETDLVFFMPYVHWESDIARLHTYYIMKNVDAQTEDGEQYTDDELVKLRCNVDEKLLRKYLRSSSPLHVRRTLDQACYYTLPDTLIRDRDQVVLRYTRKYVPAGKLTPPVLMVDQCWLWVLGSTFLIARSHLPFTIAYNDARNADIIVTCFPGCWVEGVPNPEDPIDLLEKIVHDVQMKSTYKGISTSHDLAAIIMEHCAKNVVDSSLEKRREHDQFHFEWFYRSIKQVITKQSDLFDTSAKTPRNYKPFFGAHLEQSALLKSYRMSGLYDITSEIKNLREIKDISDELHMIEDVLGQQKKSLRMFENVAHGEGDLENLASKLLQGVELRTETIEQLHHDARHTYKWASSSHPCQLRDVTDVVSQIVDLLDLKQKQANVSEARSGHLQAKISTKLSELANKQTIESAKQGTSIMLFHH</sequence>
<dbReference type="OrthoDB" id="3557741at2759"/>
<dbReference type="EMBL" id="MU251541">
    <property type="protein sequence ID" value="KAG9232578.1"/>
    <property type="molecule type" value="Genomic_DNA"/>
</dbReference>
<protein>
    <submittedName>
        <fullName evidence="1">Uncharacterized protein</fullName>
    </submittedName>
</protein>
<accession>A0A9P7YGH5</accession>
<proteinExistence type="predicted"/>
<organism evidence="1 2">
    <name type="scientific">Amylocarpus encephaloides</name>
    <dbReference type="NCBI Taxonomy" id="45428"/>
    <lineage>
        <taxon>Eukaryota</taxon>
        <taxon>Fungi</taxon>
        <taxon>Dikarya</taxon>
        <taxon>Ascomycota</taxon>
        <taxon>Pezizomycotina</taxon>
        <taxon>Leotiomycetes</taxon>
        <taxon>Helotiales</taxon>
        <taxon>Helotiales incertae sedis</taxon>
        <taxon>Amylocarpus</taxon>
    </lineage>
</organism>
<dbReference type="AlphaFoldDB" id="A0A9P7YGH5"/>
<reference evidence="1" key="1">
    <citation type="journal article" date="2021" name="IMA Fungus">
        <title>Genomic characterization of three marine fungi, including Emericellopsis atlantica sp. nov. with signatures of a generalist lifestyle and marine biomass degradation.</title>
        <authorList>
            <person name="Hagestad O.C."/>
            <person name="Hou L."/>
            <person name="Andersen J.H."/>
            <person name="Hansen E.H."/>
            <person name="Altermark B."/>
            <person name="Li C."/>
            <person name="Kuhnert E."/>
            <person name="Cox R.J."/>
            <person name="Crous P.W."/>
            <person name="Spatafora J.W."/>
            <person name="Lail K."/>
            <person name="Amirebrahimi M."/>
            <person name="Lipzen A."/>
            <person name="Pangilinan J."/>
            <person name="Andreopoulos W."/>
            <person name="Hayes R.D."/>
            <person name="Ng V."/>
            <person name="Grigoriev I.V."/>
            <person name="Jackson S.A."/>
            <person name="Sutton T.D.S."/>
            <person name="Dobson A.D.W."/>
            <person name="Rama T."/>
        </authorList>
    </citation>
    <scope>NUCLEOTIDE SEQUENCE</scope>
    <source>
        <strain evidence="1">TRa018bII</strain>
    </source>
</reference>
<dbReference type="PANTHER" id="PTHR47685">
    <property type="entry name" value="MAGNESIUM TRANSPORT PROTEIN CORA"/>
    <property type="match status" value="1"/>
</dbReference>
<evidence type="ECO:0000313" key="1">
    <source>
        <dbReference type="EMBL" id="KAG9232578.1"/>
    </source>
</evidence>
<dbReference type="InterPro" id="IPR050829">
    <property type="entry name" value="CorA_MIT"/>
</dbReference>
<dbReference type="Proteomes" id="UP000824998">
    <property type="component" value="Unassembled WGS sequence"/>
</dbReference>
<dbReference type="PANTHER" id="PTHR47685:SF1">
    <property type="entry name" value="MAGNESIUM TRANSPORT PROTEIN CORA"/>
    <property type="match status" value="1"/>
</dbReference>
<name>A0A9P7YGH5_9HELO</name>